<dbReference type="GO" id="GO:0071818">
    <property type="term" value="C:BAT3 complex"/>
    <property type="evidence" value="ECO:0007669"/>
    <property type="project" value="TreeGrafter"/>
</dbReference>
<dbReference type="GO" id="GO:0031593">
    <property type="term" value="F:polyubiquitin modification-dependent protein binding"/>
    <property type="evidence" value="ECO:0007669"/>
    <property type="project" value="TreeGrafter"/>
</dbReference>
<dbReference type="GO" id="GO:0051787">
    <property type="term" value="F:misfolded protein binding"/>
    <property type="evidence" value="ECO:0007669"/>
    <property type="project" value="TreeGrafter"/>
</dbReference>
<feature type="region of interest" description="Disordered" evidence="1">
    <location>
        <begin position="74"/>
        <end position="99"/>
    </location>
</feature>
<proteinExistence type="predicted"/>
<dbReference type="GO" id="GO:0036503">
    <property type="term" value="P:ERAD pathway"/>
    <property type="evidence" value="ECO:0007669"/>
    <property type="project" value="TreeGrafter"/>
</dbReference>
<evidence type="ECO:0000256" key="1">
    <source>
        <dbReference type="SAM" id="MobiDB-lite"/>
    </source>
</evidence>
<dbReference type="PANTHER" id="PTHR15204:SF0">
    <property type="entry name" value="LARGE PROLINE-RICH PROTEIN BAG6"/>
    <property type="match status" value="1"/>
</dbReference>
<accession>A0A498KE82</accession>
<dbReference type="AlphaFoldDB" id="A0A498KE82"/>
<protein>
    <submittedName>
        <fullName evidence="2">Uncharacterized protein</fullName>
    </submittedName>
</protein>
<dbReference type="STRING" id="3750.A0A498KE82"/>
<evidence type="ECO:0000313" key="3">
    <source>
        <dbReference type="Proteomes" id="UP000290289"/>
    </source>
</evidence>
<organism evidence="2 3">
    <name type="scientific">Malus domestica</name>
    <name type="common">Apple</name>
    <name type="synonym">Pyrus malus</name>
    <dbReference type="NCBI Taxonomy" id="3750"/>
    <lineage>
        <taxon>Eukaryota</taxon>
        <taxon>Viridiplantae</taxon>
        <taxon>Streptophyta</taxon>
        <taxon>Embryophyta</taxon>
        <taxon>Tracheophyta</taxon>
        <taxon>Spermatophyta</taxon>
        <taxon>Magnoliopsida</taxon>
        <taxon>eudicotyledons</taxon>
        <taxon>Gunneridae</taxon>
        <taxon>Pentapetalae</taxon>
        <taxon>rosids</taxon>
        <taxon>fabids</taxon>
        <taxon>Rosales</taxon>
        <taxon>Rosaceae</taxon>
        <taxon>Amygdaloideae</taxon>
        <taxon>Maleae</taxon>
        <taxon>Malus</taxon>
    </lineage>
</organism>
<sequence length="126" mass="13400">MPEEIGNLASLEELFIYRSAPNVRRPSIARSVNINILSVGGTPNSQDSEKQVPSSILEFIRTFFPNGEIHVEDGSADGVTAGSVPGQARTSSVGVAAPEAKSRATDEGIFLSNLLHQIMSFISQAT</sequence>
<name>A0A498KE82_MALDO</name>
<evidence type="ECO:0000313" key="2">
    <source>
        <dbReference type="EMBL" id="RXI05641.1"/>
    </source>
</evidence>
<gene>
    <name evidence="2" type="ORF">DVH24_017683</name>
</gene>
<reference evidence="2 3" key="1">
    <citation type="submission" date="2018-10" db="EMBL/GenBank/DDBJ databases">
        <title>A high-quality apple genome assembly.</title>
        <authorList>
            <person name="Hu J."/>
        </authorList>
    </citation>
    <scope>NUCLEOTIDE SEQUENCE [LARGE SCALE GENOMIC DNA]</scope>
    <source>
        <strain evidence="3">cv. HFTH1</strain>
        <tissue evidence="2">Young leaf</tissue>
    </source>
</reference>
<dbReference type="Proteomes" id="UP000290289">
    <property type="component" value="Chromosome 2"/>
</dbReference>
<dbReference type="EMBL" id="RDQH01000328">
    <property type="protein sequence ID" value="RXI05641.1"/>
    <property type="molecule type" value="Genomic_DNA"/>
</dbReference>
<dbReference type="PANTHER" id="PTHR15204">
    <property type="entry name" value="LARGE PROLINE-RICH PROTEIN BAG6"/>
    <property type="match status" value="1"/>
</dbReference>
<comment type="caution">
    <text evidence="2">The sequence shown here is derived from an EMBL/GenBank/DDBJ whole genome shotgun (WGS) entry which is preliminary data.</text>
</comment>
<keyword evidence="3" id="KW-1185">Reference proteome</keyword>